<sequence length="77" mass="9140">MRSTHLFYSEKAFENNKTVVQKNDNVVFMYYVDLEAVINEKKIPNECGFFSFRDKKSLINALCSCVKSKTEKVFFYY</sequence>
<dbReference type="AlphaFoldDB" id="A0A662ZBE4"/>
<name>A0A662ZBE4_9GAMM</name>
<gene>
    <name evidence="1" type="ORF">SAMN04487865_10285</name>
</gene>
<dbReference type="Proteomes" id="UP000243374">
    <property type="component" value="Unassembled WGS sequence"/>
</dbReference>
<evidence type="ECO:0000313" key="2">
    <source>
        <dbReference type="Proteomes" id="UP000243374"/>
    </source>
</evidence>
<dbReference type="EMBL" id="FOSF01000028">
    <property type="protein sequence ID" value="SFK12786.1"/>
    <property type="molecule type" value="Genomic_DNA"/>
</dbReference>
<reference evidence="1 2" key="1">
    <citation type="submission" date="2016-10" db="EMBL/GenBank/DDBJ databases">
        <authorList>
            <person name="Varghese N."/>
            <person name="Submissions S."/>
        </authorList>
    </citation>
    <scope>NUCLEOTIDE SEQUENCE [LARGE SCALE GENOMIC DNA]</scope>
    <source>
        <strain evidence="1 2">22B</strain>
    </source>
</reference>
<protein>
    <submittedName>
        <fullName evidence="1">Uncharacterized protein</fullName>
    </submittedName>
</protein>
<dbReference type="RefSeq" id="WP_074840791.1">
    <property type="nucleotide sequence ID" value="NZ_CP047056.1"/>
</dbReference>
<organism evidence="1 2">
    <name type="scientific">Succinivibrio dextrinosolvens</name>
    <dbReference type="NCBI Taxonomy" id="83771"/>
    <lineage>
        <taxon>Bacteria</taxon>
        <taxon>Pseudomonadati</taxon>
        <taxon>Pseudomonadota</taxon>
        <taxon>Gammaproteobacteria</taxon>
        <taxon>Aeromonadales</taxon>
        <taxon>Succinivibrionaceae</taxon>
        <taxon>Succinivibrio</taxon>
    </lineage>
</organism>
<keyword evidence="2" id="KW-1185">Reference proteome</keyword>
<accession>A0A662ZBE4</accession>
<proteinExistence type="predicted"/>
<evidence type="ECO:0000313" key="1">
    <source>
        <dbReference type="EMBL" id="SFK12786.1"/>
    </source>
</evidence>